<sequence length="261" mass="30467">MNDAQINKSRALYYAMFSRFFVFSSDNRRYFELLNLLNILKDNPMDSTTGEAFKSILSKIDSDSNVKLMLEFDDIFHSPETMTVRTTASYFDENIESGKKRVEMQNFLAKTAIRRDEKTYSDYEDHIGFIFSVLAELSELVSEGEVQYKNTIHCIFEEILNEFIDEFSRELYEHESADIFKDVVVILKSFMTFERLYLEVSEYTPTAKPVEMHKEEEISEEEAARRARNKALRASGSKFKDGDDESCPVFVAYEVEDDIEE</sequence>
<dbReference type="PANTHER" id="PTHR34227">
    <property type="entry name" value="CHAPERONE PROTEIN YCDY"/>
    <property type="match status" value="1"/>
</dbReference>
<dbReference type="InterPro" id="IPR050289">
    <property type="entry name" value="TorD/DmsD_chaperones"/>
</dbReference>
<proteinExistence type="predicted"/>
<evidence type="ECO:0000256" key="1">
    <source>
        <dbReference type="ARBA" id="ARBA00023186"/>
    </source>
</evidence>
<dbReference type="Gene3D" id="1.10.3480.10">
    <property type="entry name" value="TorD-like"/>
    <property type="match status" value="1"/>
</dbReference>
<dbReference type="InterPro" id="IPR036411">
    <property type="entry name" value="TorD-like_sf"/>
</dbReference>
<keyword evidence="1" id="KW-0143">Chaperone</keyword>
<gene>
    <name evidence="2" type="ORF">MNB_SV-5-325</name>
</gene>
<dbReference type="AlphaFoldDB" id="A0A1W1EFX6"/>
<evidence type="ECO:0000313" key="2">
    <source>
        <dbReference type="EMBL" id="SFZ98920.1"/>
    </source>
</evidence>
<name>A0A1W1EFX6_9ZZZZ</name>
<organism evidence="2">
    <name type="scientific">hydrothermal vent metagenome</name>
    <dbReference type="NCBI Taxonomy" id="652676"/>
    <lineage>
        <taxon>unclassified sequences</taxon>
        <taxon>metagenomes</taxon>
        <taxon>ecological metagenomes</taxon>
    </lineage>
</organism>
<dbReference type="PANTHER" id="PTHR34227:SF1">
    <property type="entry name" value="DIMETHYL SULFOXIDE REDUCTASE CHAPERONE-RELATED"/>
    <property type="match status" value="1"/>
</dbReference>
<protein>
    <submittedName>
        <fullName evidence="2">Putative formate dehydrogenase-specific chaperone</fullName>
    </submittedName>
</protein>
<reference evidence="2" key="1">
    <citation type="submission" date="2016-10" db="EMBL/GenBank/DDBJ databases">
        <authorList>
            <person name="de Groot N.N."/>
        </authorList>
    </citation>
    <scope>NUCLEOTIDE SEQUENCE</scope>
</reference>
<dbReference type="Pfam" id="PF02613">
    <property type="entry name" value="Nitrate_red_del"/>
    <property type="match status" value="1"/>
</dbReference>
<dbReference type="InterPro" id="IPR020945">
    <property type="entry name" value="DMSO/NO3_reduct_chaperone"/>
</dbReference>
<accession>A0A1W1EFX6</accession>
<dbReference type="SUPFAM" id="SSF89155">
    <property type="entry name" value="TorD-like"/>
    <property type="match status" value="1"/>
</dbReference>
<dbReference type="EMBL" id="FPKX01000067">
    <property type="protein sequence ID" value="SFZ98920.1"/>
    <property type="molecule type" value="Genomic_DNA"/>
</dbReference>